<sequence>MVQLGDGRLNVNPVSSKDIDASQAKRLDRSCLSIVPRFRTHARLRRNASRVMPFRNDRYHKNPVGLPRTGAGLYQESRKISSMHWDLNADVLGCHNQKIEFYADQSPASGIDATTSPKGMMAVEVTEHNMSTLKLHGNCLEAIAMGRDTNQRKGSMTSDEHNGTAVFIRSVV</sequence>
<dbReference type="Proteomes" id="UP000299102">
    <property type="component" value="Unassembled WGS sequence"/>
</dbReference>
<proteinExistence type="predicted"/>
<accession>A0A4C1ZIJ1</accession>
<organism evidence="1 2">
    <name type="scientific">Eumeta variegata</name>
    <name type="common">Bagworm moth</name>
    <name type="synonym">Eumeta japonica</name>
    <dbReference type="NCBI Taxonomy" id="151549"/>
    <lineage>
        <taxon>Eukaryota</taxon>
        <taxon>Metazoa</taxon>
        <taxon>Ecdysozoa</taxon>
        <taxon>Arthropoda</taxon>
        <taxon>Hexapoda</taxon>
        <taxon>Insecta</taxon>
        <taxon>Pterygota</taxon>
        <taxon>Neoptera</taxon>
        <taxon>Endopterygota</taxon>
        <taxon>Lepidoptera</taxon>
        <taxon>Glossata</taxon>
        <taxon>Ditrysia</taxon>
        <taxon>Tineoidea</taxon>
        <taxon>Psychidae</taxon>
        <taxon>Oiketicinae</taxon>
        <taxon>Eumeta</taxon>
    </lineage>
</organism>
<comment type="caution">
    <text evidence="1">The sequence shown here is derived from an EMBL/GenBank/DDBJ whole genome shotgun (WGS) entry which is preliminary data.</text>
</comment>
<gene>
    <name evidence="1" type="ORF">EVAR_59128_1</name>
</gene>
<protein>
    <submittedName>
        <fullName evidence="1">Uncharacterized protein</fullName>
    </submittedName>
</protein>
<evidence type="ECO:0000313" key="1">
    <source>
        <dbReference type="EMBL" id="GBP87232.1"/>
    </source>
</evidence>
<keyword evidence="2" id="KW-1185">Reference proteome</keyword>
<name>A0A4C1ZIJ1_EUMVA</name>
<dbReference type="EMBL" id="BGZK01001845">
    <property type="protein sequence ID" value="GBP87232.1"/>
    <property type="molecule type" value="Genomic_DNA"/>
</dbReference>
<dbReference type="AlphaFoldDB" id="A0A4C1ZIJ1"/>
<reference evidence="1 2" key="1">
    <citation type="journal article" date="2019" name="Commun. Biol.">
        <title>The bagworm genome reveals a unique fibroin gene that provides high tensile strength.</title>
        <authorList>
            <person name="Kono N."/>
            <person name="Nakamura H."/>
            <person name="Ohtoshi R."/>
            <person name="Tomita M."/>
            <person name="Numata K."/>
            <person name="Arakawa K."/>
        </authorList>
    </citation>
    <scope>NUCLEOTIDE SEQUENCE [LARGE SCALE GENOMIC DNA]</scope>
</reference>
<evidence type="ECO:0000313" key="2">
    <source>
        <dbReference type="Proteomes" id="UP000299102"/>
    </source>
</evidence>